<proteinExistence type="predicted"/>
<sequence length="1039" mass="110889">MDKEPHEPHGTTYTSSNTLEAPSLALSDIMHFSPPPSDFNEDTVVRMRRRVQEMEAEPQGLNDRERELAEIVLQLTSPMASTSTLKDARVPVEPTQLINQAETISALVAQRDKLIEEAEYNMAKLESEREEWLRTAEALVTANSGNGRIKGVKRDVSDVERQCAAYESDNKSLREKLAATQLRLTSLEAELAKLRPLLLMQQSKPEPEPQSSVSVPTTIYGTSAYLTTGLLRSPLAPNISLVPKGKGKEREVPPSVPEDGDVQTSPVRPVSVRKSASKHPKHPSTLFSDARSEHILLAARRLGRIRTNALSEMAMDRELASAAQPHDSTSRTVYASPGALPQTPKAKGRRQSVLLASGSPHAFTPAAFSASMTPNGASPYGPWYGYGFYAPSVYGLGRGGYGMGLGVPASPTSARTRGTVGEPATTENHQNSTAGKEASMVNEKEGSATPKRASEDVGNQKDSADTPLASLLSAARMMDTAPGDDPAAGDKGREEVSNNTRPQRAGRGQRKVDDKGASTKPSTSRRRNDATTALAKDEQVPPKTEKVQRVATTGARRSKRADMKKRQAEQAQGERPTKRRRVSGQSRNVKGHSRSPQQKDTEADDDSLHSASVSNASTNGARLIASPQNAAVRDDGADPGDSGGSTRPIERVRSALDVLADQASAAASEVMTQRRSSTSRSSSSRATGLESVVDEESSRPSESWVQRDVVDDDDIEGSNARPVRAQRIRALTAKERDRQEREAMKKPRGRARRSLPSGEMSESTSGRTGRGSRRARTSNVVSRDLSPSKAAPIPEARMISPPNHVGLLSASTHPSVPTDVEVVAQVDVDSGNVASTSIREETESVTEGQIVVISPTQAGTPSSADEIVKVEIEGVDSHVGPSINADASITEGGSNALSPALGMGAAPGAETNEIETNSREEEDNAVSNLSPSREANEIPIQPGADGSKSPRPSHFPVGFEASLVTQLEDSSPHLTVAVDTEPSRAQETLAIEPPTDGHWVDADKGVDGGDDAGDEDAEGEPEGDQDSFYDPVPIPETAP</sequence>
<accession>A0ACB7IKL8</accession>
<evidence type="ECO:0000313" key="2">
    <source>
        <dbReference type="Proteomes" id="UP000824881"/>
    </source>
</evidence>
<protein>
    <submittedName>
        <fullName evidence="1">Uncharacterized protein</fullName>
    </submittedName>
</protein>
<organism evidence="1 2">
    <name type="scientific">Pleurotus cornucopiae</name>
    <name type="common">Cornucopia mushroom</name>
    <dbReference type="NCBI Taxonomy" id="5321"/>
    <lineage>
        <taxon>Eukaryota</taxon>
        <taxon>Fungi</taxon>
        <taxon>Dikarya</taxon>
        <taxon>Basidiomycota</taxon>
        <taxon>Agaricomycotina</taxon>
        <taxon>Agaricomycetes</taxon>
        <taxon>Agaricomycetidae</taxon>
        <taxon>Agaricales</taxon>
        <taxon>Pleurotineae</taxon>
        <taxon>Pleurotaceae</taxon>
        <taxon>Pleurotus</taxon>
    </lineage>
</organism>
<comment type="caution">
    <text evidence="1">The sequence shown here is derived from an EMBL/GenBank/DDBJ whole genome shotgun (WGS) entry which is preliminary data.</text>
</comment>
<dbReference type="EMBL" id="WQMT02000009">
    <property type="protein sequence ID" value="KAG9218615.1"/>
    <property type="molecule type" value="Genomic_DNA"/>
</dbReference>
<gene>
    <name evidence="1" type="ORF">CCMSSC00406_0001271</name>
</gene>
<name>A0ACB7IKL8_PLECO</name>
<keyword evidence="2" id="KW-1185">Reference proteome</keyword>
<reference evidence="1 2" key="1">
    <citation type="journal article" date="2021" name="Appl. Environ. Microbiol.">
        <title>Genetic linkage and physical mapping for an oyster mushroom Pleurotus cornucopiae and QTL analysis for the trait cap color.</title>
        <authorList>
            <person name="Zhang Y."/>
            <person name="Gao W."/>
            <person name="Sonnenberg A."/>
            <person name="Chen Q."/>
            <person name="Zhang J."/>
            <person name="Huang C."/>
        </authorList>
    </citation>
    <scope>NUCLEOTIDE SEQUENCE [LARGE SCALE GENOMIC DNA]</scope>
    <source>
        <strain evidence="1">CCMSSC00406</strain>
    </source>
</reference>
<evidence type="ECO:0000313" key="1">
    <source>
        <dbReference type="EMBL" id="KAG9218615.1"/>
    </source>
</evidence>
<dbReference type="Proteomes" id="UP000824881">
    <property type="component" value="Unassembled WGS sequence"/>
</dbReference>